<reference evidence="2" key="1">
    <citation type="submission" date="2020-05" db="EMBL/GenBank/DDBJ databases">
        <authorList>
            <person name="Chiriac C."/>
            <person name="Salcher M."/>
            <person name="Ghai R."/>
            <person name="Kavagutti S V."/>
        </authorList>
    </citation>
    <scope>NUCLEOTIDE SEQUENCE</scope>
</reference>
<dbReference type="EMBL" id="CAESAN010000075">
    <property type="protein sequence ID" value="CAB4344757.1"/>
    <property type="molecule type" value="Genomic_DNA"/>
</dbReference>
<dbReference type="AlphaFoldDB" id="A0A6J5ZVB5"/>
<protein>
    <submittedName>
        <fullName evidence="2">Unannotated protein</fullName>
    </submittedName>
</protein>
<proteinExistence type="predicted"/>
<accession>A0A6J5ZVB5</accession>
<evidence type="ECO:0000259" key="1">
    <source>
        <dbReference type="Pfam" id="PF22743"/>
    </source>
</evidence>
<sequence length="92" mass="10090">MIVRISAENQYRLDDEVLARVNELDNAAVAAVDAGDRDAFHHNFNELLALVRSKGTPLHDDDLSVSDVILPPDDLSFEEAGQEFTGEGLIPD</sequence>
<evidence type="ECO:0000313" key="2">
    <source>
        <dbReference type="EMBL" id="CAB4344757.1"/>
    </source>
</evidence>
<feature type="domain" description="PspA-associated" evidence="1">
    <location>
        <begin position="1"/>
        <end position="92"/>
    </location>
</feature>
<gene>
    <name evidence="2" type="ORF">UFOPK3547_00985</name>
</gene>
<dbReference type="Pfam" id="PF22743">
    <property type="entry name" value="PspAA"/>
    <property type="match status" value="1"/>
</dbReference>
<dbReference type="InterPro" id="IPR054437">
    <property type="entry name" value="PspA-assoc_dom"/>
</dbReference>
<organism evidence="2">
    <name type="scientific">freshwater metagenome</name>
    <dbReference type="NCBI Taxonomy" id="449393"/>
    <lineage>
        <taxon>unclassified sequences</taxon>
        <taxon>metagenomes</taxon>
        <taxon>ecological metagenomes</taxon>
    </lineage>
</organism>
<name>A0A6J5ZVB5_9ZZZZ</name>